<keyword evidence="1" id="KW-1185">Reference proteome</keyword>
<evidence type="ECO:0000313" key="1">
    <source>
        <dbReference type="Proteomes" id="UP000887565"/>
    </source>
</evidence>
<dbReference type="WBParaSite" id="nRc.2.0.1.t29696-RA">
    <property type="protein sequence ID" value="nRc.2.0.1.t29696-RA"/>
    <property type="gene ID" value="nRc.2.0.1.g29696"/>
</dbReference>
<accession>A0A915JTV4</accession>
<proteinExistence type="predicted"/>
<evidence type="ECO:0000313" key="2">
    <source>
        <dbReference type="WBParaSite" id="nRc.2.0.1.t29696-RA"/>
    </source>
</evidence>
<reference evidence="2" key="1">
    <citation type="submission" date="2022-11" db="UniProtKB">
        <authorList>
            <consortium name="WormBaseParasite"/>
        </authorList>
    </citation>
    <scope>IDENTIFICATION</scope>
</reference>
<name>A0A915JTV4_ROMCU</name>
<dbReference type="AlphaFoldDB" id="A0A915JTV4"/>
<protein>
    <submittedName>
        <fullName evidence="2">Uncharacterized protein</fullName>
    </submittedName>
</protein>
<dbReference type="Proteomes" id="UP000887565">
    <property type="component" value="Unplaced"/>
</dbReference>
<sequence length="45" mass="5229">MPIKTRLSQSGVVKIFIKNINKRLLEETKDQKEENVSKNKSVKTK</sequence>
<organism evidence="1 2">
    <name type="scientific">Romanomermis culicivorax</name>
    <name type="common">Nematode worm</name>
    <dbReference type="NCBI Taxonomy" id="13658"/>
    <lineage>
        <taxon>Eukaryota</taxon>
        <taxon>Metazoa</taxon>
        <taxon>Ecdysozoa</taxon>
        <taxon>Nematoda</taxon>
        <taxon>Enoplea</taxon>
        <taxon>Dorylaimia</taxon>
        <taxon>Mermithida</taxon>
        <taxon>Mermithoidea</taxon>
        <taxon>Mermithidae</taxon>
        <taxon>Romanomermis</taxon>
    </lineage>
</organism>